<evidence type="ECO:0000313" key="3">
    <source>
        <dbReference type="Proteomes" id="UP000317650"/>
    </source>
</evidence>
<dbReference type="Proteomes" id="UP000317650">
    <property type="component" value="Chromosome 1"/>
</dbReference>
<dbReference type="AlphaFoldDB" id="A0A4S8JKB3"/>
<name>A0A4S8JKB3_MUSBA</name>
<accession>A0A4S8JKB3</accession>
<proteinExistence type="predicted"/>
<gene>
    <name evidence="2" type="ORF">C4D60_Mb01t03210</name>
</gene>
<evidence type="ECO:0000313" key="2">
    <source>
        <dbReference type="EMBL" id="THU62255.1"/>
    </source>
</evidence>
<organism evidence="2 3">
    <name type="scientific">Musa balbisiana</name>
    <name type="common">Banana</name>
    <dbReference type="NCBI Taxonomy" id="52838"/>
    <lineage>
        <taxon>Eukaryota</taxon>
        <taxon>Viridiplantae</taxon>
        <taxon>Streptophyta</taxon>
        <taxon>Embryophyta</taxon>
        <taxon>Tracheophyta</taxon>
        <taxon>Spermatophyta</taxon>
        <taxon>Magnoliopsida</taxon>
        <taxon>Liliopsida</taxon>
        <taxon>Zingiberales</taxon>
        <taxon>Musaceae</taxon>
        <taxon>Musa</taxon>
    </lineage>
</organism>
<keyword evidence="3" id="KW-1185">Reference proteome</keyword>
<dbReference type="EMBL" id="PYDT01000004">
    <property type="protein sequence ID" value="THU62255.1"/>
    <property type="molecule type" value="Genomic_DNA"/>
</dbReference>
<protein>
    <submittedName>
        <fullName evidence="2">Uncharacterized protein</fullName>
    </submittedName>
</protein>
<reference evidence="2 3" key="1">
    <citation type="journal article" date="2019" name="Nat. Plants">
        <title>Genome sequencing of Musa balbisiana reveals subgenome evolution and function divergence in polyploid bananas.</title>
        <authorList>
            <person name="Yao X."/>
        </authorList>
    </citation>
    <scope>NUCLEOTIDE SEQUENCE [LARGE SCALE GENOMIC DNA]</scope>
    <source>
        <strain evidence="3">cv. DH-PKW</strain>
        <tissue evidence="2">Leaves</tissue>
    </source>
</reference>
<sequence length="90" mass="9709">MVKKAISTRKEVTQETYTRVPKWSGDGPTTPSLNVGTGGLSASIVVGNGVANGEGEERGNTCYRQQLFVVASRVTRLGPDLNERESLNDR</sequence>
<evidence type="ECO:0000256" key="1">
    <source>
        <dbReference type="SAM" id="MobiDB-lite"/>
    </source>
</evidence>
<feature type="region of interest" description="Disordered" evidence="1">
    <location>
        <begin position="1"/>
        <end position="36"/>
    </location>
</feature>
<comment type="caution">
    <text evidence="2">The sequence shown here is derived from an EMBL/GenBank/DDBJ whole genome shotgun (WGS) entry which is preliminary data.</text>
</comment>